<evidence type="ECO:0000256" key="2">
    <source>
        <dbReference type="ARBA" id="ARBA00023015"/>
    </source>
</evidence>
<dbReference type="PANTHER" id="PTHR48111:SF72">
    <property type="entry name" value="SENSORY TRANSDUCTION PROTEIN REGX3"/>
    <property type="match status" value="1"/>
</dbReference>
<evidence type="ECO:0000256" key="7">
    <source>
        <dbReference type="PROSITE-ProRule" id="PRU01091"/>
    </source>
</evidence>
<proteinExistence type="predicted"/>
<dbReference type="Pfam" id="PF00072">
    <property type="entry name" value="Response_reg"/>
    <property type="match status" value="1"/>
</dbReference>
<dbReference type="InterPro" id="IPR016032">
    <property type="entry name" value="Sig_transdc_resp-reg_C-effctor"/>
</dbReference>
<dbReference type="InterPro" id="IPR039420">
    <property type="entry name" value="WalR-like"/>
</dbReference>
<evidence type="ECO:0000259" key="8">
    <source>
        <dbReference type="PROSITE" id="PS50110"/>
    </source>
</evidence>
<keyword evidence="3 7" id="KW-0238">DNA-binding</keyword>
<name>A0ABT7SGR4_9CELL</name>
<dbReference type="PROSITE" id="PS51755">
    <property type="entry name" value="OMPR_PHOB"/>
    <property type="match status" value="1"/>
</dbReference>
<dbReference type="InterPro" id="IPR001789">
    <property type="entry name" value="Sig_transdc_resp-reg_receiver"/>
</dbReference>
<evidence type="ECO:0000256" key="1">
    <source>
        <dbReference type="ARBA" id="ARBA00022553"/>
    </source>
</evidence>
<dbReference type="Pfam" id="PF00486">
    <property type="entry name" value="Trans_reg_C"/>
    <property type="match status" value="1"/>
</dbReference>
<dbReference type="SMART" id="SM00448">
    <property type="entry name" value="REC"/>
    <property type="match status" value="1"/>
</dbReference>
<dbReference type="CDD" id="cd00383">
    <property type="entry name" value="trans_reg_C"/>
    <property type="match status" value="1"/>
</dbReference>
<feature type="modified residue" description="4-aspartylphosphate" evidence="6">
    <location>
        <position position="52"/>
    </location>
</feature>
<evidence type="ECO:0000256" key="3">
    <source>
        <dbReference type="ARBA" id="ARBA00023125"/>
    </source>
</evidence>
<evidence type="ECO:0000313" key="10">
    <source>
        <dbReference type="EMBL" id="MDM7855384.1"/>
    </source>
</evidence>
<evidence type="ECO:0000256" key="4">
    <source>
        <dbReference type="ARBA" id="ARBA00023163"/>
    </source>
</evidence>
<protein>
    <recommendedName>
        <fullName evidence="5">Sensory transduction protein RegX3</fullName>
    </recommendedName>
</protein>
<dbReference type="Proteomes" id="UP001529338">
    <property type="component" value="Unassembled WGS sequence"/>
</dbReference>
<keyword evidence="4" id="KW-0804">Transcription</keyword>
<comment type="caution">
    <text evidence="10">The sequence shown here is derived from an EMBL/GenBank/DDBJ whole genome shotgun (WGS) entry which is preliminary data.</text>
</comment>
<dbReference type="InterPro" id="IPR001867">
    <property type="entry name" value="OmpR/PhoB-type_DNA-bd"/>
</dbReference>
<dbReference type="Gene3D" id="3.40.50.2300">
    <property type="match status" value="1"/>
</dbReference>
<gene>
    <name evidence="10" type="ORF">QRT04_10625</name>
</gene>
<dbReference type="SUPFAM" id="SSF52172">
    <property type="entry name" value="CheY-like"/>
    <property type="match status" value="1"/>
</dbReference>
<dbReference type="PANTHER" id="PTHR48111">
    <property type="entry name" value="REGULATOR OF RPOS"/>
    <property type="match status" value="1"/>
</dbReference>
<evidence type="ECO:0000256" key="5">
    <source>
        <dbReference type="ARBA" id="ARBA00041201"/>
    </source>
</evidence>
<dbReference type="SUPFAM" id="SSF46894">
    <property type="entry name" value="C-terminal effector domain of the bipartite response regulators"/>
    <property type="match status" value="1"/>
</dbReference>
<dbReference type="InterPro" id="IPR036388">
    <property type="entry name" value="WH-like_DNA-bd_sf"/>
</dbReference>
<reference evidence="10 11" key="1">
    <citation type="submission" date="2023-06" db="EMBL/GenBank/DDBJ databases">
        <title>Cellulomonas sp. MW4 Whole genome sequence.</title>
        <authorList>
            <person name="Park S."/>
        </authorList>
    </citation>
    <scope>NUCLEOTIDE SEQUENCE [LARGE SCALE GENOMIC DNA]</scope>
    <source>
        <strain evidence="10 11">MW4</strain>
    </source>
</reference>
<organism evidence="10 11">
    <name type="scientific">Cellulomonas alba</name>
    <dbReference type="NCBI Taxonomy" id="3053467"/>
    <lineage>
        <taxon>Bacteria</taxon>
        <taxon>Bacillati</taxon>
        <taxon>Actinomycetota</taxon>
        <taxon>Actinomycetes</taxon>
        <taxon>Micrococcales</taxon>
        <taxon>Cellulomonadaceae</taxon>
        <taxon>Cellulomonas</taxon>
    </lineage>
</organism>
<accession>A0ABT7SGR4</accession>
<keyword evidence="11" id="KW-1185">Reference proteome</keyword>
<evidence type="ECO:0000313" key="11">
    <source>
        <dbReference type="Proteomes" id="UP001529338"/>
    </source>
</evidence>
<keyword evidence="2" id="KW-0805">Transcription regulation</keyword>
<dbReference type="EMBL" id="JAUCGQ010000001">
    <property type="protein sequence ID" value="MDM7855384.1"/>
    <property type="molecule type" value="Genomic_DNA"/>
</dbReference>
<feature type="domain" description="OmpR/PhoB-type" evidence="9">
    <location>
        <begin position="142"/>
        <end position="241"/>
    </location>
</feature>
<feature type="DNA-binding region" description="OmpR/PhoB-type" evidence="7">
    <location>
        <begin position="142"/>
        <end position="241"/>
    </location>
</feature>
<keyword evidence="1 6" id="KW-0597">Phosphoprotein</keyword>
<evidence type="ECO:0000259" key="9">
    <source>
        <dbReference type="PROSITE" id="PS51755"/>
    </source>
</evidence>
<dbReference type="PROSITE" id="PS50110">
    <property type="entry name" value="RESPONSE_REGULATORY"/>
    <property type="match status" value="1"/>
</dbReference>
<dbReference type="Gene3D" id="1.10.10.10">
    <property type="entry name" value="Winged helix-like DNA-binding domain superfamily/Winged helix DNA-binding domain"/>
    <property type="match status" value="1"/>
</dbReference>
<evidence type="ECO:0000256" key="6">
    <source>
        <dbReference type="PROSITE-ProRule" id="PRU00169"/>
    </source>
</evidence>
<dbReference type="Gene3D" id="6.10.250.690">
    <property type="match status" value="1"/>
</dbReference>
<dbReference type="RefSeq" id="WP_289455197.1">
    <property type="nucleotide sequence ID" value="NZ_JAUCGQ010000001.1"/>
</dbReference>
<dbReference type="InterPro" id="IPR011006">
    <property type="entry name" value="CheY-like_superfamily"/>
</dbReference>
<dbReference type="SMART" id="SM00862">
    <property type="entry name" value="Trans_reg_C"/>
    <property type="match status" value="1"/>
</dbReference>
<sequence>MTRILVVEDEESYRDPLTYQLEREGYEVVTAATGTEAIERFEDGGADLVLLDLMLPGMPGTEVCRRLRATSDVPVIMLTAKDDEIDKVVGLELGADDYVTKPYSSRELLARVRAMLRRAEKVPATAGAPAPTHGFDPLDDEDGVLQAGPVRMDVERHTVRVRGELVSFPLKEFELLELLLRNAGRVLTRGQLIDRIWGSDYVGDTKTLDVHVKRVRAKIEADPANPVLLLTVRGLGYKLADDGE</sequence>
<feature type="domain" description="Response regulatory" evidence="8">
    <location>
        <begin position="3"/>
        <end position="116"/>
    </location>
</feature>